<reference evidence="2 3" key="1">
    <citation type="submission" date="2023-12" db="EMBL/GenBank/DDBJ databases">
        <title>Baltic Sea Cyanobacteria.</title>
        <authorList>
            <person name="Delbaje E."/>
            <person name="Fewer D.P."/>
            <person name="Shishido T.K."/>
        </authorList>
    </citation>
    <scope>NUCLEOTIDE SEQUENCE [LARGE SCALE GENOMIC DNA]</scope>
    <source>
        <strain evidence="2 3">UHCC 0281</strain>
    </source>
</reference>
<name>A0ABU5SUZ6_9CYAN</name>
<dbReference type="Proteomes" id="UP001302329">
    <property type="component" value="Unassembled WGS sequence"/>
</dbReference>
<organism evidence="2 3">
    <name type="scientific">Cyanobium gracile UHCC 0281</name>
    <dbReference type="NCBI Taxonomy" id="3110309"/>
    <lineage>
        <taxon>Bacteria</taxon>
        <taxon>Bacillati</taxon>
        <taxon>Cyanobacteriota</taxon>
        <taxon>Cyanophyceae</taxon>
        <taxon>Synechococcales</taxon>
        <taxon>Prochlorococcaceae</taxon>
        <taxon>Cyanobium</taxon>
    </lineage>
</organism>
<dbReference type="RefSeq" id="WP_323356413.1">
    <property type="nucleotide sequence ID" value="NZ_JAYGHY010000017.1"/>
</dbReference>
<keyword evidence="3" id="KW-1185">Reference proteome</keyword>
<sequence length="79" mass="7982">MLLRLRLLCGSLLGGTLLLALLCLGAQNLEERPQLRFGFARSAPLPAGFLVGVALVLGVISGGASAALLLPGNSPADEG</sequence>
<evidence type="ECO:0000313" key="2">
    <source>
        <dbReference type="EMBL" id="MEA5442335.1"/>
    </source>
</evidence>
<dbReference type="EMBL" id="JAYGHY010000017">
    <property type="protein sequence ID" value="MEA5442335.1"/>
    <property type="molecule type" value="Genomic_DNA"/>
</dbReference>
<keyword evidence="1" id="KW-1133">Transmembrane helix</keyword>
<evidence type="ECO:0000313" key="3">
    <source>
        <dbReference type="Proteomes" id="UP001302329"/>
    </source>
</evidence>
<keyword evidence="1" id="KW-0812">Transmembrane</keyword>
<accession>A0ABU5SUZ6</accession>
<gene>
    <name evidence="2" type="ORF">VB739_07210</name>
</gene>
<keyword evidence="1" id="KW-0472">Membrane</keyword>
<comment type="caution">
    <text evidence="2">The sequence shown here is derived from an EMBL/GenBank/DDBJ whole genome shotgun (WGS) entry which is preliminary data.</text>
</comment>
<evidence type="ECO:0000256" key="1">
    <source>
        <dbReference type="SAM" id="Phobius"/>
    </source>
</evidence>
<protein>
    <recommendedName>
        <fullName evidence="4">DUF1049 domain-containing protein</fullName>
    </recommendedName>
</protein>
<feature type="transmembrane region" description="Helical" evidence="1">
    <location>
        <begin position="49"/>
        <end position="70"/>
    </location>
</feature>
<proteinExistence type="predicted"/>
<evidence type="ECO:0008006" key="4">
    <source>
        <dbReference type="Google" id="ProtNLM"/>
    </source>
</evidence>